<reference evidence="1" key="1">
    <citation type="submission" date="2020-03" db="EMBL/GenBank/DDBJ databases">
        <title>The deep terrestrial virosphere.</title>
        <authorList>
            <person name="Holmfeldt K."/>
            <person name="Nilsson E."/>
            <person name="Simone D."/>
            <person name="Lopez-Fernandez M."/>
            <person name="Wu X."/>
            <person name="de Brujin I."/>
            <person name="Lundin D."/>
            <person name="Andersson A."/>
            <person name="Bertilsson S."/>
            <person name="Dopson M."/>
        </authorList>
    </citation>
    <scope>NUCLEOTIDE SEQUENCE</scope>
    <source>
        <strain evidence="1">MM415B01056</strain>
    </source>
</reference>
<organism evidence="1">
    <name type="scientific">viral metagenome</name>
    <dbReference type="NCBI Taxonomy" id="1070528"/>
    <lineage>
        <taxon>unclassified sequences</taxon>
        <taxon>metagenomes</taxon>
        <taxon>organismal metagenomes</taxon>
    </lineage>
</organism>
<dbReference type="InterPro" id="IPR044925">
    <property type="entry name" value="His-Me_finger_sf"/>
</dbReference>
<dbReference type="AlphaFoldDB" id="A0A6M3IU96"/>
<protein>
    <submittedName>
        <fullName evidence="1">Uncharacterized protein</fullName>
    </submittedName>
</protein>
<proteinExistence type="predicted"/>
<evidence type="ECO:0000313" key="1">
    <source>
        <dbReference type="EMBL" id="QJA60761.1"/>
    </source>
</evidence>
<dbReference type="EMBL" id="MT141420">
    <property type="protein sequence ID" value="QJA60761.1"/>
    <property type="molecule type" value="Genomic_DNA"/>
</dbReference>
<dbReference type="Gene3D" id="3.90.75.20">
    <property type="match status" value="1"/>
</dbReference>
<name>A0A6M3IU96_9ZZZZ</name>
<sequence>MDKAKYQIGEIRKGKEIGYKNPNCKWKWAACPDCGLEHWILYRISSIVSSKCRSCAQKGKHPTEVARANMSLASRGRGKGELNPSWRGGIHYNHDRYRLIKIYDDDFFYPMAMGNGYVLEHRLVMAKSLGRNLHSWEIVHHKHTKYPARSIEDKRDNRIENLQLVSDDEHKQITLLENRVRYLENRVTSLETEIILLKSGSLKPIMDGG</sequence>
<dbReference type="SUPFAM" id="SSF54060">
    <property type="entry name" value="His-Me finger endonucleases"/>
    <property type="match status" value="1"/>
</dbReference>
<gene>
    <name evidence="1" type="ORF">MM415B01056_0005</name>
</gene>
<accession>A0A6M3IU96</accession>